<gene>
    <name evidence="9" type="ORF">COR50_18120</name>
</gene>
<comment type="subcellular location">
    <subcellularLocation>
        <location evidence="1">Cell membrane</location>
        <topology evidence="1">Multi-pass membrane protein</topology>
    </subcellularLocation>
</comment>
<dbReference type="Pfam" id="PF12704">
    <property type="entry name" value="MacB_PCD"/>
    <property type="match status" value="2"/>
</dbReference>
<feature type="transmembrane region" description="Helical" evidence="6">
    <location>
        <begin position="424"/>
        <end position="443"/>
    </location>
</feature>
<dbReference type="PANTHER" id="PTHR30572:SF18">
    <property type="entry name" value="ABC-TYPE MACROLIDE FAMILY EXPORT SYSTEM PERMEASE COMPONENT 2"/>
    <property type="match status" value="1"/>
</dbReference>
<sequence length="801" mass="90613">MFGNYFKVAWRHVLKYTFYSMLNVFGLSLGIAFALLIGGFVWSELQVNRTLKDADKQYLLQSKWTDPNMGIDITTLGPLSKMLKEQYPTLVDNYYRFDGVTSTVSNGEKYFREGLQVGDTTFFSMFGFPVVWGDVRTAFDQPNSVVITANNAIKYFGKTDVVGEILTIENFAGSKRDFTVTAVLKDLPNNSVTKLTQGMDNGIFLPVTSLSFFDRDMESWDNQYIVSYIKLKKNARPQDVERAIANILQQHAPEQTRTHLGGYITPLTTYYLDNTNGLIRKLLYTLSFVALFILLMAIINFINVSISKASVRIKEIGIRKALGSLKGQLRIQFLVESIILIALATVLALVLYTLGRPFFSDVLGRRIPNLWQFPIYLQLVPLALIVIIGFIAGIYPAFVLSSLNMLNSIKGKATVKENNTVRKALIGVQFGTAIVVLVCAIVISQQIMFFFGNDIGYNRELILSAPLPRDWSERGVQRIEMIRNEFAKMPEVKEVSLSYEIPDGNNRSSFQVYRMGEDASRAISVQTLNTDEKYASTYQIPMQSGVFFQKPNENYDSSRIVLNATAVRALGWKNADEAIGQQLQIKGYNNVFTVYGVTTDFHFGSMQDVIPPFVFIHVKYQKEYRYLSFKLKPGDMSGTINKLQRKWSSLLPGSAFEYNFMDDILQKMYQTEIQLKRAAFAATILALVIVLLGVFGLVSLSVYKRMKEIGIRQAMGASIVDIVLLFLKEYVIIILFAIIVASPFGYYIMKQWLQAYAYRIDITLQPFILSAALITLITVILISYQTFKMTITTPMKALRAD</sequence>
<keyword evidence="3 6" id="KW-0812">Transmembrane</keyword>
<feature type="domain" description="MacB-like periplasmic core" evidence="8">
    <location>
        <begin position="20"/>
        <end position="246"/>
    </location>
</feature>
<dbReference type="GO" id="GO:0022857">
    <property type="term" value="F:transmembrane transporter activity"/>
    <property type="evidence" value="ECO:0007669"/>
    <property type="project" value="TreeGrafter"/>
</dbReference>
<dbReference type="Proteomes" id="UP000220133">
    <property type="component" value="Chromosome"/>
</dbReference>
<keyword evidence="2" id="KW-1003">Cell membrane</keyword>
<dbReference type="AlphaFoldDB" id="A0A291QYA9"/>
<keyword evidence="5 6" id="KW-0472">Membrane</keyword>
<evidence type="ECO:0000256" key="2">
    <source>
        <dbReference type="ARBA" id="ARBA00022475"/>
    </source>
</evidence>
<reference evidence="9 10" key="1">
    <citation type="submission" date="2017-10" db="EMBL/GenBank/DDBJ databases">
        <title>Paenichitinophaga pekingensis gen. nov., sp. nov., isolated from activated sludge.</title>
        <authorList>
            <person name="Jin D."/>
            <person name="Kong X."/>
            <person name="Deng Y."/>
            <person name="Bai Z."/>
        </authorList>
    </citation>
    <scope>NUCLEOTIDE SEQUENCE [LARGE SCALE GENOMIC DNA]</scope>
    <source>
        <strain evidence="9 10">13</strain>
    </source>
</reference>
<evidence type="ECO:0000256" key="4">
    <source>
        <dbReference type="ARBA" id="ARBA00022989"/>
    </source>
</evidence>
<name>A0A291QYA9_9BACT</name>
<dbReference type="EMBL" id="CP023777">
    <property type="protein sequence ID" value="ATL48928.1"/>
    <property type="molecule type" value="Genomic_DNA"/>
</dbReference>
<feature type="transmembrane region" description="Helical" evidence="6">
    <location>
        <begin position="767"/>
        <end position="787"/>
    </location>
</feature>
<dbReference type="InterPro" id="IPR025857">
    <property type="entry name" value="MacB_PCD"/>
</dbReference>
<dbReference type="InterPro" id="IPR003838">
    <property type="entry name" value="ABC3_permease_C"/>
</dbReference>
<dbReference type="PANTHER" id="PTHR30572">
    <property type="entry name" value="MEMBRANE COMPONENT OF TRANSPORTER-RELATED"/>
    <property type="match status" value="1"/>
</dbReference>
<feature type="transmembrane region" description="Helical" evidence="6">
    <location>
        <begin position="375"/>
        <end position="403"/>
    </location>
</feature>
<proteinExistence type="predicted"/>
<dbReference type="OrthoDB" id="1451596at2"/>
<evidence type="ECO:0000313" key="10">
    <source>
        <dbReference type="Proteomes" id="UP000220133"/>
    </source>
</evidence>
<feature type="transmembrane region" description="Helical" evidence="6">
    <location>
        <begin position="333"/>
        <end position="355"/>
    </location>
</feature>
<organism evidence="9 10">
    <name type="scientific">Chitinophaga caeni</name>
    <dbReference type="NCBI Taxonomy" id="2029983"/>
    <lineage>
        <taxon>Bacteria</taxon>
        <taxon>Pseudomonadati</taxon>
        <taxon>Bacteroidota</taxon>
        <taxon>Chitinophagia</taxon>
        <taxon>Chitinophagales</taxon>
        <taxon>Chitinophagaceae</taxon>
        <taxon>Chitinophaga</taxon>
    </lineage>
</organism>
<accession>A0A291QYA9</accession>
<dbReference type="Pfam" id="PF02687">
    <property type="entry name" value="FtsX"/>
    <property type="match status" value="2"/>
</dbReference>
<feature type="transmembrane region" description="Helical" evidence="6">
    <location>
        <begin position="282"/>
        <end position="304"/>
    </location>
</feature>
<keyword evidence="10" id="KW-1185">Reference proteome</keyword>
<dbReference type="GO" id="GO:0005886">
    <property type="term" value="C:plasma membrane"/>
    <property type="evidence" value="ECO:0007669"/>
    <property type="project" value="UniProtKB-SubCell"/>
</dbReference>
<evidence type="ECO:0008006" key="11">
    <source>
        <dbReference type="Google" id="ProtNLM"/>
    </source>
</evidence>
<dbReference type="RefSeq" id="WP_098195297.1">
    <property type="nucleotide sequence ID" value="NZ_CP023777.1"/>
</dbReference>
<evidence type="ECO:0000256" key="6">
    <source>
        <dbReference type="SAM" id="Phobius"/>
    </source>
</evidence>
<feature type="domain" description="ABC3 transporter permease C-terminal" evidence="7">
    <location>
        <begin position="682"/>
        <end position="786"/>
    </location>
</feature>
<feature type="transmembrane region" description="Helical" evidence="6">
    <location>
        <begin position="723"/>
        <end position="747"/>
    </location>
</feature>
<evidence type="ECO:0000259" key="7">
    <source>
        <dbReference type="Pfam" id="PF02687"/>
    </source>
</evidence>
<evidence type="ECO:0000256" key="3">
    <source>
        <dbReference type="ARBA" id="ARBA00022692"/>
    </source>
</evidence>
<feature type="domain" description="MacB-like periplasmic core" evidence="8">
    <location>
        <begin position="425"/>
        <end position="635"/>
    </location>
</feature>
<evidence type="ECO:0000256" key="1">
    <source>
        <dbReference type="ARBA" id="ARBA00004651"/>
    </source>
</evidence>
<protein>
    <recommendedName>
        <fullName evidence="11">ABC transporter permease</fullName>
    </recommendedName>
</protein>
<dbReference type="KEGG" id="cbae:COR50_18120"/>
<feature type="transmembrane region" description="Helical" evidence="6">
    <location>
        <begin position="21"/>
        <end position="42"/>
    </location>
</feature>
<evidence type="ECO:0000259" key="8">
    <source>
        <dbReference type="Pfam" id="PF12704"/>
    </source>
</evidence>
<dbReference type="InterPro" id="IPR050250">
    <property type="entry name" value="Macrolide_Exporter_MacB"/>
</dbReference>
<keyword evidence="4 6" id="KW-1133">Transmembrane helix</keyword>
<evidence type="ECO:0000256" key="5">
    <source>
        <dbReference type="ARBA" id="ARBA00023136"/>
    </source>
</evidence>
<feature type="transmembrane region" description="Helical" evidence="6">
    <location>
        <begin position="678"/>
        <end position="703"/>
    </location>
</feature>
<evidence type="ECO:0000313" key="9">
    <source>
        <dbReference type="EMBL" id="ATL48928.1"/>
    </source>
</evidence>
<feature type="domain" description="ABC3 transporter permease C-terminal" evidence="7">
    <location>
        <begin position="288"/>
        <end position="402"/>
    </location>
</feature>